<protein>
    <submittedName>
        <fullName evidence="2">Uncharacterized protein</fullName>
    </submittedName>
</protein>
<organism evidence="2 3">
    <name type="scientific">Burkholderia pyrrocinia</name>
    <name type="common">Pseudomonas pyrrocinia</name>
    <dbReference type="NCBI Taxonomy" id="60550"/>
    <lineage>
        <taxon>Bacteria</taxon>
        <taxon>Pseudomonadati</taxon>
        <taxon>Pseudomonadota</taxon>
        <taxon>Betaproteobacteria</taxon>
        <taxon>Burkholderiales</taxon>
        <taxon>Burkholderiaceae</taxon>
        <taxon>Burkholderia</taxon>
        <taxon>Burkholderia cepacia complex</taxon>
    </lineage>
</organism>
<reference evidence="2 3" key="1">
    <citation type="submission" date="2018-05" db="EMBL/GenBank/DDBJ databases">
        <title>Comparative genomics of bacterial root endophytes of switchgrass collected from native prairies over two seasons.</title>
        <authorList>
            <person name="Tang Y."/>
        </authorList>
    </citation>
    <scope>NUCLEOTIDE SEQUENCE [LARGE SCALE GENOMIC DNA]</scope>
    <source>
        <strain evidence="2 3">NFIX32</strain>
    </source>
</reference>
<proteinExistence type="predicted"/>
<keyword evidence="1" id="KW-0812">Transmembrane</keyword>
<sequence>MPRLSIWGAALRKVPALIRQNSVPYLDWLHPQPRAVRLIALLGVIAAILMMLLWRDWSEFEAEDEQVTLQEERFSAEVAQQETALQASLHVSPQQEKQLAAFSRQDRSVLPTLDVLGLTLSGDIVLLSLDADFSAGRVNLETESNGLSNTLAFAERLGANKGTSAQIQQTTVKTDAPYRPVMARILLSVAN</sequence>
<evidence type="ECO:0000313" key="3">
    <source>
        <dbReference type="Proteomes" id="UP000247755"/>
    </source>
</evidence>
<dbReference type="EMBL" id="QJJY01000026">
    <property type="protein sequence ID" value="PXX25818.1"/>
    <property type="molecule type" value="Genomic_DNA"/>
</dbReference>
<evidence type="ECO:0000256" key="1">
    <source>
        <dbReference type="SAM" id="Phobius"/>
    </source>
</evidence>
<keyword evidence="1" id="KW-0472">Membrane</keyword>
<name>A0A318I8U4_BURPY</name>
<comment type="caution">
    <text evidence="2">The sequence shown here is derived from an EMBL/GenBank/DDBJ whole genome shotgun (WGS) entry which is preliminary data.</text>
</comment>
<keyword evidence="1" id="KW-1133">Transmembrane helix</keyword>
<dbReference type="Proteomes" id="UP000247755">
    <property type="component" value="Unassembled WGS sequence"/>
</dbReference>
<accession>A0A318I8U4</accession>
<feature type="transmembrane region" description="Helical" evidence="1">
    <location>
        <begin position="35"/>
        <end position="54"/>
    </location>
</feature>
<dbReference type="RefSeq" id="WP_072443606.1">
    <property type="nucleotide sequence ID" value="NZ_QJJY01000026.1"/>
</dbReference>
<dbReference type="AlphaFoldDB" id="A0A318I8U4"/>
<gene>
    <name evidence="2" type="ORF">NA66_102655</name>
</gene>
<evidence type="ECO:0000313" key="2">
    <source>
        <dbReference type="EMBL" id="PXX25818.1"/>
    </source>
</evidence>